<feature type="region of interest" description="Disordered" evidence="1">
    <location>
        <begin position="1"/>
        <end position="27"/>
    </location>
</feature>
<dbReference type="Proteomes" id="UP000054166">
    <property type="component" value="Unassembled WGS sequence"/>
</dbReference>
<evidence type="ECO:0000256" key="1">
    <source>
        <dbReference type="SAM" id="MobiDB-lite"/>
    </source>
</evidence>
<organism evidence="2 3">
    <name type="scientific">Piloderma croceum (strain F 1598)</name>
    <dbReference type="NCBI Taxonomy" id="765440"/>
    <lineage>
        <taxon>Eukaryota</taxon>
        <taxon>Fungi</taxon>
        <taxon>Dikarya</taxon>
        <taxon>Basidiomycota</taxon>
        <taxon>Agaricomycotina</taxon>
        <taxon>Agaricomycetes</taxon>
        <taxon>Agaricomycetidae</taxon>
        <taxon>Atheliales</taxon>
        <taxon>Atheliaceae</taxon>
        <taxon>Piloderma</taxon>
    </lineage>
</organism>
<gene>
    <name evidence="2" type="ORF">PILCRDRAFT_8734</name>
</gene>
<keyword evidence="3" id="KW-1185">Reference proteome</keyword>
<dbReference type="InParanoid" id="A0A0C3B548"/>
<sequence length="72" mass="8120">MSMHHGPNHPWTWVTSMDHPRPSQEPIYQTVPTKKLRLLVVGAVHRGMHVPNAMPGVVPALLEFLVLRPVIL</sequence>
<proteinExistence type="predicted"/>
<dbReference type="AlphaFoldDB" id="A0A0C3B548"/>
<accession>A0A0C3B548</accession>
<evidence type="ECO:0000313" key="2">
    <source>
        <dbReference type="EMBL" id="KIM81368.1"/>
    </source>
</evidence>
<dbReference type="EMBL" id="KN832999">
    <property type="protein sequence ID" value="KIM81368.1"/>
    <property type="molecule type" value="Genomic_DNA"/>
</dbReference>
<protein>
    <submittedName>
        <fullName evidence="2">Uncharacterized protein</fullName>
    </submittedName>
</protein>
<evidence type="ECO:0000313" key="3">
    <source>
        <dbReference type="Proteomes" id="UP000054166"/>
    </source>
</evidence>
<name>A0A0C3B548_PILCF</name>
<dbReference type="HOGENOM" id="CLU_2723078_0_0_1"/>
<reference evidence="3" key="2">
    <citation type="submission" date="2015-01" db="EMBL/GenBank/DDBJ databases">
        <title>Evolutionary Origins and Diversification of the Mycorrhizal Mutualists.</title>
        <authorList>
            <consortium name="DOE Joint Genome Institute"/>
            <consortium name="Mycorrhizal Genomics Consortium"/>
            <person name="Kohler A."/>
            <person name="Kuo A."/>
            <person name="Nagy L.G."/>
            <person name="Floudas D."/>
            <person name="Copeland A."/>
            <person name="Barry K.W."/>
            <person name="Cichocki N."/>
            <person name="Veneault-Fourrey C."/>
            <person name="LaButti K."/>
            <person name="Lindquist E.A."/>
            <person name="Lipzen A."/>
            <person name="Lundell T."/>
            <person name="Morin E."/>
            <person name="Murat C."/>
            <person name="Riley R."/>
            <person name="Ohm R."/>
            <person name="Sun H."/>
            <person name="Tunlid A."/>
            <person name="Henrissat B."/>
            <person name="Grigoriev I.V."/>
            <person name="Hibbett D.S."/>
            <person name="Martin F."/>
        </authorList>
    </citation>
    <scope>NUCLEOTIDE SEQUENCE [LARGE SCALE GENOMIC DNA]</scope>
    <source>
        <strain evidence="3">F 1598</strain>
    </source>
</reference>
<reference evidence="2 3" key="1">
    <citation type="submission" date="2014-04" db="EMBL/GenBank/DDBJ databases">
        <authorList>
            <consortium name="DOE Joint Genome Institute"/>
            <person name="Kuo A."/>
            <person name="Tarkka M."/>
            <person name="Buscot F."/>
            <person name="Kohler A."/>
            <person name="Nagy L.G."/>
            <person name="Floudas D."/>
            <person name="Copeland A."/>
            <person name="Barry K.W."/>
            <person name="Cichocki N."/>
            <person name="Veneault-Fourrey C."/>
            <person name="LaButti K."/>
            <person name="Lindquist E.A."/>
            <person name="Lipzen A."/>
            <person name="Lundell T."/>
            <person name="Morin E."/>
            <person name="Murat C."/>
            <person name="Sun H."/>
            <person name="Tunlid A."/>
            <person name="Henrissat B."/>
            <person name="Grigoriev I.V."/>
            <person name="Hibbett D.S."/>
            <person name="Martin F."/>
            <person name="Nordberg H.P."/>
            <person name="Cantor M.N."/>
            <person name="Hua S.X."/>
        </authorList>
    </citation>
    <scope>NUCLEOTIDE SEQUENCE [LARGE SCALE GENOMIC DNA]</scope>
    <source>
        <strain evidence="2 3">F 1598</strain>
    </source>
</reference>